<protein>
    <recommendedName>
        <fullName evidence="1">Class II aldolase/adducin N-terminal domain-containing protein</fullName>
    </recommendedName>
</protein>
<accession>A0A0F9XA09</accession>
<name>A0A0F9XA09_9ZZZZ</name>
<dbReference type="InterPro" id="IPR036409">
    <property type="entry name" value="Aldolase_II/adducin_N_sf"/>
</dbReference>
<dbReference type="GO" id="GO:0005856">
    <property type="term" value="C:cytoskeleton"/>
    <property type="evidence" value="ECO:0007669"/>
    <property type="project" value="TreeGrafter"/>
</dbReference>
<reference evidence="2" key="1">
    <citation type="journal article" date="2015" name="Nature">
        <title>Complex archaea that bridge the gap between prokaryotes and eukaryotes.</title>
        <authorList>
            <person name="Spang A."/>
            <person name="Saw J.H."/>
            <person name="Jorgensen S.L."/>
            <person name="Zaremba-Niedzwiedzka K."/>
            <person name="Martijn J."/>
            <person name="Lind A.E."/>
            <person name="van Eijk R."/>
            <person name="Schleper C."/>
            <person name="Guy L."/>
            <person name="Ettema T.J."/>
        </authorList>
    </citation>
    <scope>NUCLEOTIDE SEQUENCE</scope>
</reference>
<comment type="caution">
    <text evidence="2">The sequence shown here is derived from an EMBL/GenBank/DDBJ whole genome shotgun (WGS) entry which is preliminary data.</text>
</comment>
<evidence type="ECO:0000259" key="1">
    <source>
        <dbReference type="SMART" id="SM01007"/>
    </source>
</evidence>
<dbReference type="Pfam" id="PF00596">
    <property type="entry name" value="Aldolase_II"/>
    <property type="match status" value="1"/>
</dbReference>
<organism evidence="2">
    <name type="scientific">marine sediment metagenome</name>
    <dbReference type="NCBI Taxonomy" id="412755"/>
    <lineage>
        <taxon>unclassified sequences</taxon>
        <taxon>metagenomes</taxon>
        <taxon>ecological metagenomes</taxon>
    </lineage>
</organism>
<dbReference type="InterPro" id="IPR051017">
    <property type="entry name" value="Aldolase-II_Adducin_sf"/>
</dbReference>
<dbReference type="SMART" id="SM01007">
    <property type="entry name" value="Aldolase_II"/>
    <property type="match status" value="1"/>
</dbReference>
<dbReference type="SUPFAM" id="SSF53639">
    <property type="entry name" value="AraD/HMP-PK domain-like"/>
    <property type="match status" value="1"/>
</dbReference>
<dbReference type="PANTHER" id="PTHR10672:SF3">
    <property type="entry name" value="PROTEIN HU-LI TAI SHAO"/>
    <property type="match status" value="1"/>
</dbReference>
<sequence length="257" mass="28128">MNAVHSLVEQSVKDQVSAEEWQVRVELAACYRLIAMYGWDDLVFTHISAKIPDTDHFLINPYGLMFEEVTASNLVKIDLQGNKVVESPYNVNPAGFTIHSAIHEVRHDANCVMHTHTAAGIAVSAQKEGILPISQQSIFVLGSLAYHDYEGVALNDEEKPRLQADLGRANNLVLRNHGLLTCGKTVPDAFLTMYTLQRCCEIQVRAQAQNAELIPIPQAVLDGAAASMKKATNGAGAGIAWPALMRKLQRVNPGFDV</sequence>
<dbReference type="GO" id="GO:0051015">
    <property type="term" value="F:actin filament binding"/>
    <property type="evidence" value="ECO:0007669"/>
    <property type="project" value="TreeGrafter"/>
</dbReference>
<proteinExistence type="predicted"/>
<dbReference type="AlphaFoldDB" id="A0A0F9XA09"/>
<dbReference type="Gene3D" id="3.40.225.10">
    <property type="entry name" value="Class II aldolase/adducin N-terminal domain"/>
    <property type="match status" value="1"/>
</dbReference>
<dbReference type="FunFam" id="3.40.225.10:FF:000013">
    <property type="entry name" value="Class II aldolase"/>
    <property type="match status" value="1"/>
</dbReference>
<feature type="domain" description="Class II aldolase/adducin N-terminal" evidence="1">
    <location>
        <begin position="25"/>
        <end position="204"/>
    </location>
</feature>
<dbReference type="InterPro" id="IPR001303">
    <property type="entry name" value="Aldolase_II/adducin_N"/>
</dbReference>
<dbReference type="EMBL" id="LAZR01000128">
    <property type="protein sequence ID" value="KKN88488.1"/>
    <property type="molecule type" value="Genomic_DNA"/>
</dbReference>
<dbReference type="PANTHER" id="PTHR10672">
    <property type="entry name" value="ADDUCIN"/>
    <property type="match status" value="1"/>
</dbReference>
<gene>
    <name evidence="2" type="ORF">LCGC14_0247850</name>
</gene>
<dbReference type="NCBIfam" id="NF005451">
    <property type="entry name" value="PRK07044.1"/>
    <property type="match status" value="1"/>
</dbReference>
<evidence type="ECO:0000313" key="2">
    <source>
        <dbReference type="EMBL" id="KKN88488.1"/>
    </source>
</evidence>